<comment type="caution">
    <text evidence="2">The sequence shown here is derived from an EMBL/GenBank/DDBJ whole genome shotgun (WGS) entry which is preliminary data.</text>
</comment>
<keyword evidence="3" id="KW-1185">Reference proteome</keyword>
<dbReference type="InParanoid" id="A0A2P5FJ05"/>
<name>A0A2P5FJ05_TREOI</name>
<accession>A0A2P5FJ05</accession>
<gene>
    <name evidence="2" type="ORF">TorRG33x02_063710</name>
</gene>
<dbReference type="EMBL" id="JXTC01000029">
    <property type="protein sequence ID" value="PON97781.1"/>
    <property type="molecule type" value="Genomic_DNA"/>
</dbReference>
<dbReference type="Proteomes" id="UP000237000">
    <property type="component" value="Unassembled WGS sequence"/>
</dbReference>
<proteinExistence type="predicted"/>
<evidence type="ECO:0000256" key="1">
    <source>
        <dbReference type="SAM" id="MobiDB-lite"/>
    </source>
</evidence>
<sequence length="59" mass="6064">MTESNGGSTPVEIFRSPVGKRLEQLGEAAGQVRPRSKIFDPSRAEAPLLGSGSGPVVAA</sequence>
<protein>
    <submittedName>
        <fullName evidence="2">Uncharacterized protein</fullName>
    </submittedName>
</protein>
<evidence type="ECO:0000313" key="2">
    <source>
        <dbReference type="EMBL" id="PON97781.1"/>
    </source>
</evidence>
<reference evidence="3" key="1">
    <citation type="submission" date="2016-06" db="EMBL/GenBank/DDBJ databases">
        <title>Parallel loss of symbiosis genes in relatives of nitrogen-fixing non-legume Parasponia.</title>
        <authorList>
            <person name="Van Velzen R."/>
            <person name="Holmer R."/>
            <person name="Bu F."/>
            <person name="Rutten L."/>
            <person name="Van Zeijl A."/>
            <person name="Liu W."/>
            <person name="Santuari L."/>
            <person name="Cao Q."/>
            <person name="Sharma T."/>
            <person name="Shen D."/>
            <person name="Roswanjaya Y."/>
            <person name="Wardhani T."/>
            <person name="Kalhor M.S."/>
            <person name="Jansen J."/>
            <person name="Van den Hoogen J."/>
            <person name="Gungor B."/>
            <person name="Hartog M."/>
            <person name="Hontelez J."/>
            <person name="Verver J."/>
            <person name="Yang W.-C."/>
            <person name="Schijlen E."/>
            <person name="Repin R."/>
            <person name="Schilthuizen M."/>
            <person name="Schranz E."/>
            <person name="Heidstra R."/>
            <person name="Miyata K."/>
            <person name="Fedorova E."/>
            <person name="Kohlen W."/>
            <person name="Bisseling T."/>
            <person name="Smit S."/>
            <person name="Geurts R."/>
        </authorList>
    </citation>
    <scope>NUCLEOTIDE SEQUENCE [LARGE SCALE GENOMIC DNA]</scope>
    <source>
        <strain evidence="3">cv. RG33-2</strain>
    </source>
</reference>
<organism evidence="2 3">
    <name type="scientific">Trema orientale</name>
    <name type="common">Charcoal tree</name>
    <name type="synonym">Celtis orientalis</name>
    <dbReference type="NCBI Taxonomy" id="63057"/>
    <lineage>
        <taxon>Eukaryota</taxon>
        <taxon>Viridiplantae</taxon>
        <taxon>Streptophyta</taxon>
        <taxon>Embryophyta</taxon>
        <taxon>Tracheophyta</taxon>
        <taxon>Spermatophyta</taxon>
        <taxon>Magnoliopsida</taxon>
        <taxon>eudicotyledons</taxon>
        <taxon>Gunneridae</taxon>
        <taxon>Pentapetalae</taxon>
        <taxon>rosids</taxon>
        <taxon>fabids</taxon>
        <taxon>Rosales</taxon>
        <taxon>Cannabaceae</taxon>
        <taxon>Trema</taxon>
    </lineage>
</organism>
<dbReference type="AlphaFoldDB" id="A0A2P5FJ05"/>
<evidence type="ECO:0000313" key="3">
    <source>
        <dbReference type="Proteomes" id="UP000237000"/>
    </source>
</evidence>
<feature type="region of interest" description="Disordered" evidence="1">
    <location>
        <begin position="27"/>
        <end position="59"/>
    </location>
</feature>